<dbReference type="InterPro" id="IPR001841">
    <property type="entry name" value="Znf_RING"/>
</dbReference>
<comment type="subcellular location">
    <subcellularLocation>
        <location evidence="1">Peroxisome membrane</location>
        <topology evidence="1">Multi-pass membrane protein</topology>
    </subcellularLocation>
</comment>
<keyword evidence="5" id="KW-0808">Transferase</keyword>
<evidence type="ECO:0000256" key="4">
    <source>
        <dbReference type="ARBA" id="ARBA00022448"/>
    </source>
</evidence>
<dbReference type="EC" id="2.3.2.36" evidence="17"/>
<dbReference type="SMART" id="SM00184">
    <property type="entry name" value="RING"/>
    <property type="match status" value="1"/>
</dbReference>
<dbReference type="PROSITE" id="PS50089">
    <property type="entry name" value="ZF_RING_2"/>
    <property type="match status" value="1"/>
</dbReference>
<keyword evidence="9" id="KW-0833">Ubl conjugation pathway</keyword>
<evidence type="ECO:0000256" key="9">
    <source>
        <dbReference type="ARBA" id="ARBA00022786"/>
    </source>
</evidence>
<dbReference type="GeneID" id="114243142"/>
<dbReference type="InterPro" id="IPR013083">
    <property type="entry name" value="Znf_RING/FYVE/PHD"/>
</dbReference>
<evidence type="ECO:0000256" key="5">
    <source>
        <dbReference type="ARBA" id="ARBA00022679"/>
    </source>
</evidence>
<reference evidence="21 22" key="1">
    <citation type="submission" date="2025-04" db="UniProtKB">
        <authorList>
            <consortium name="RefSeq"/>
        </authorList>
    </citation>
    <scope>IDENTIFICATION</scope>
    <source>
        <tissue evidence="21 22">Silk gland</tissue>
    </source>
</reference>
<evidence type="ECO:0000313" key="20">
    <source>
        <dbReference type="Proteomes" id="UP000504629"/>
    </source>
</evidence>
<dbReference type="PROSITE" id="PS00518">
    <property type="entry name" value="ZF_RING_1"/>
    <property type="match status" value="1"/>
</dbReference>
<accession>A0A6J2JL24</accession>
<dbReference type="InterPro" id="IPR017907">
    <property type="entry name" value="Znf_RING_CS"/>
</dbReference>
<evidence type="ECO:0000256" key="14">
    <source>
        <dbReference type="ARBA" id="ARBA00023140"/>
    </source>
</evidence>
<evidence type="ECO:0000256" key="16">
    <source>
        <dbReference type="ARBA" id="ARBA00034438"/>
    </source>
</evidence>
<organism evidence="20 21">
    <name type="scientific">Bombyx mandarina</name>
    <name type="common">Wild silk moth</name>
    <name type="synonym">Wild silkworm</name>
    <dbReference type="NCBI Taxonomy" id="7092"/>
    <lineage>
        <taxon>Eukaryota</taxon>
        <taxon>Metazoa</taxon>
        <taxon>Ecdysozoa</taxon>
        <taxon>Arthropoda</taxon>
        <taxon>Hexapoda</taxon>
        <taxon>Insecta</taxon>
        <taxon>Pterygota</taxon>
        <taxon>Neoptera</taxon>
        <taxon>Endopterygota</taxon>
        <taxon>Lepidoptera</taxon>
        <taxon>Glossata</taxon>
        <taxon>Ditrysia</taxon>
        <taxon>Bombycoidea</taxon>
        <taxon>Bombycidae</taxon>
        <taxon>Bombycinae</taxon>
        <taxon>Bombyx</taxon>
    </lineage>
</organism>
<evidence type="ECO:0000313" key="21">
    <source>
        <dbReference type="RefSeq" id="XP_028030321.1"/>
    </source>
</evidence>
<dbReference type="PANTHER" id="PTHR48178:SF1">
    <property type="entry name" value="PEROXISOME BIOGENESIS FACTOR 2"/>
    <property type="match status" value="1"/>
</dbReference>
<keyword evidence="14" id="KW-0576">Peroxisome</keyword>
<keyword evidence="8 18" id="KW-0863">Zinc-finger</keyword>
<dbReference type="CTD" id="5828"/>
<dbReference type="SUPFAM" id="SSF57850">
    <property type="entry name" value="RING/U-box"/>
    <property type="match status" value="1"/>
</dbReference>
<evidence type="ECO:0000256" key="6">
    <source>
        <dbReference type="ARBA" id="ARBA00022692"/>
    </source>
</evidence>
<dbReference type="GO" id="GO:0016558">
    <property type="term" value="P:protein import into peroxisome matrix"/>
    <property type="evidence" value="ECO:0007669"/>
    <property type="project" value="InterPro"/>
</dbReference>
<evidence type="ECO:0000256" key="13">
    <source>
        <dbReference type="ARBA" id="ARBA00023136"/>
    </source>
</evidence>
<dbReference type="Gene3D" id="3.30.40.10">
    <property type="entry name" value="Zinc/RING finger domain, C3HC4 (zinc finger)"/>
    <property type="match status" value="1"/>
</dbReference>
<keyword evidence="4" id="KW-0813">Transport</keyword>
<gene>
    <name evidence="21 22" type="primary">LOC114243142</name>
</gene>
<keyword evidence="10" id="KW-0862">Zinc</keyword>
<keyword evidence="6" id="KW-0812">Transmembrane</keyword>
<evidence type="ECO:0000256" key="8">
    <source>
        <dbReference type="ARBA" id="ARBA00022771"/>
    </source>
</evidence>
<evidence type="ECO:0000256" key="2">
    <source>
        <dbReference type="ARBA" id="ARBA00004906"/>
    </source>
</evidence>
<keyword evidence="11" id="KW-0653">Protein transport</keyword>
<dbReference type="Proteomes" id="UP000504629">
    <property type="component" value="Unplaced"/>
</dbReference>
<evidence type="ECO:0000256" key="12">
    <source>
        <dbReference type="ARBA" id="ARBA00022989"/>
    </source>
</evidence>
<dbReference type="RefSeq" id="XP_028030322.1">
    <property type="nucleotide sequence ID" value="XM_028174521.1"/>
</dbReference>
<evidence type="ECO:0000256" key="1">
    <source>
        <dbReference type="ARBA" id="ARBA00004585"/>
    </source>
</evidence>
<comment type="pathway">
    <text evidence="2">Protein modification; protein ubiquitination.</text>
</comment>
<protein>
    <recommendedName>
        <fullName evidence="17">RING-type E3 ubiquitin transferase (cysteine targeting)</fullName>
        <ecNumber evidence="17">2.3.2.36</ecNumber>
    </recommendedName>
    <alternativeName>
        <fullName evidence="15">Peroxin-2</fullName>
    </alternativeName>
</protein>
<dbReference type="PANTHER" id="PTHR48178">
    <property type="entry name" value="PEROXISOME BIOGENESIS FACTOR 2"/>
    <property type="match status" value="1"/>
</dbReference>
<keyword evidence="12" id="KW-1133">Transmembrane helix</keyword>
<evidence type="ECO:0000313" key="22">
    <source>
        <dbReference type="RefSeq" id="XP_028030322.1"/>
    </source>
</evidence>
<evidence type="ECO:0000256" key="10">
    <source>
        <dbReference type="ARBA" id="ARBA00022833"/>
    </source>
</evidence>
<evidence type="ECO:0000259" key="19">
    <source>
        <dbReference type="PROSITE" id="PS50089"/>
    </source>
</evidence>
<proteinExistence type="inferred from homology"/>
<keyword evidence="7" id="KW-0479">Metal-binding</keyword>
<evidence type="ECO:0000256" key="3">
    <source>
        <dbReference type="ARBA" id="ARBA00008704"/>
    </source>
</evidence>
<dbReference type="InterPro" id="IPR006845">
    <property type="entry name" value="Pex_N"/>
</dbReference>
<dbReference type="KEGG" id="bman:114243142"/>
<sequence length="280" mass="32527">MVVNYIPRVTQLDAVSLDIQVEELIKELFLQATKFIEPRYIQPFLPEIELLIRTWIFKHSVYDKKYTFGQEILSVQYSTLNFTKSKLCWYYGYTIGLKYLKERGIFSLTSNTKVQNFIQNVEKIQLFSEVLNFLRFIQSGKHPLLIDFILGLELIGVNQTREDLTDFSWTRELLWHNLIELFGTGISLFNIIGLKQRLSKFLKYVWWNKPVHTFGQPGAPNMTLSTVCACCSNKPVLPHTMGCSHIFCYYCLVANKTMDQDYACPKCYHVGKNVAKLTAS</sequence>
<feature type="domain" description="RING-type" evidence="19">
    <location>
        <begin position="228"/>
        <end position="267"/>
    </location>
</feature>
<evidence type="ECO:0000256" key="17">
    <source>
        <dbReference type="ARBA" id="ARBA00034523"/>
    </source>
</evidence>
<dbReference type="AlphaFoldDB" id="A0A6J2JL24"/>
<dbReference type="GO" id="GO:0061630">
    <property type="term" value="F:ubiquitin protein ligase activity"/>
    <property type="evidence" value="ECO:0007669"/>
    <property type="project" value="UniProtKB-EC"/>
</dbReference>
<evidence type="ECO:0000256" key="18">
    <source>
        <dbReference type="PROSITE-ProRule" id="PRU00175"/>
    </source>
</evidence>
<evidence type="ECO:0000256" key="15">
    <source>
        <dbReference type="ARBA" id="ARBA00032511"/>
    </source>
</evidence>
<dbReference type="RefSeq" id="XP_028030321.1">
    <property type="nucleotide sequence ID" value="XM_028174520.1"/>
</dbReference>
<comment type="catalytic activity">
    <reaction evidence="16">
        <text>[E2 ubiquitin-conjugating enzyme]-S-ubiquitinyl-L-cysteine + [acceptor protein]-L-cysteine = [E2 ubiquitin-conjugating enzyme]-L-cysteine + [acceptor protein]-S-ubiquitinyl-L-cysteine.</text>
        <dbReference type="EC" id="2.3.2.36"/>
    </reaction>
</comment>
<dbReference type="InterPro" id="IPR025654">
    <property type="entry name" value="PEX2/10"/>
</dbReference>
<evidence type="ECO:0000256" key="7">
    <source>
        <dbReference type="ARBA" id="ARBA00022723"/>
    </source>
</evidence>
<comment type="similarity">
    <text evidence="3">Belongs to the pex2/pex10/pex12 family.</text>
</comment>
<dbReference type="GO" id="GO:0005778">
    <property type="term" value="C:peroxisomal membrane"/>
    <property type="evidence" value="ECO:0007669"/>
    <property type="project" value="UniProtKB-SubCell"/>
</dbReference>
<keyword evidence="20" id="KW-1185">Reference proteome</keyword>
<dbReference type="Pfam" id="PF04757">
    <property type="entry name" value="Pex2_Pex12"/>
    <property type="match status" value="1"/>
</dbReference>
<keyword evidence="13" id="KW-0472">Membrane</keyword>
<name>A0A6J2JL24_BOMMA</name>
<evidence type="ECO:0000256" key="11">
    <source>
        <dbReference type="ARBA" id="ARBA00022927"/>
    </source>
</evidence>
<dbReference type="GO" id="GO:0008270">
    <property type="term" value="F:zinc ion binding"/>
    <property type="evidence" value="ECO:0007669"/>
    <property type="project" value="UniProtKB-KW"/>
</dbReference>
<dbReference type="OrthoDB" id="1701437at2759"/>